<dbReference type="EMBL" id="JAJVDC020000063">
    <property type="protein sequence ID" value="KAL1628447.1"/>
    <property type="molecule type" value="Genomic_DNA"/>
</dbReference>
<keyword evidence="3" id="KW-1133">Transmembrane helix</keyword>
<evidence type="ECO:0000256" key="3">
    <source>
        <dbReference type="SAM" id="Phobius"/>
    </source>
</evidence>
<evidence type="ECO:0000259" key="4">
    <source>
        <dbReference type="PROSITE" id="PS50850"/>
    </source>
</evidence>
<feature type="transmembrane region" description="Helical" evidence="3">
    <location>
        <begin position="1195"/>
        <end position="1214"/>
    </location>
</feature>
<feature type="domain" description="Major facilitator superfamily (MFS) profile" evidence="4">
    <location>
        <begin position="706"/>
        <end position="1219"/>
    </location>
</feature>
<dbReference type="Proteomes" id="UP001521116">
    <property type="component" value="Unassembled WGS sequence"/>
</dbReference>
<dbReference type="Pfam" id="PF14269">
    <property type="entry name" value="Arylsulfotran_2"/>
    <property type="match status" value="1"/>
</dbReference>
<keyword evidence="3" id="KW-0472">Membrane</keyword>
<feature type="transmembrane region" description="Helical" evidence="3">
    <location>
        <begin position="837"/>
        <end position="860"/>
    </location>
</feature>
<feature type="transmembrane region" description="Helical" evidence="3">
    <location>
        <begin position="1089"/>
        <end position="1108"/>
    </location>
</feature>
<evidence type="ECO:0000313" key="6">
    <source>
        <dbReference type="Proteomes" id="UP001521116"/>
    </source>
</evidence>
<dbReference type="PANTHER" id="PTHR35340:SF9">
    <property type="entry name" value="ASST-DOMAIN-CONTAINING PROTEIN"/>
    <property type="match status" value="1"/>
</dbReference>
<protein>
    <recommendedName>
        <fullName evidence="4">Major facilitator superfamily (MFS) profile domain-containing protein</fullName>
    </recommendedName>
</protein>
<dbReference type="SUPFAM" id="SSF103473">
    <property type="entry name" value="MFS general substrate transporter"/>
    <property type="match status" value="1"/>
</dbReference>
<dbReference type="PANTHER" id="PTHR35340">
    <property type="entry name" value="PQQ ENZYME REPEAT PROTEIN-RELATED"/>
    <property type="match status" value="1"/>
</dbReference>
<feature type="transmembrane region" description="Helical" evidence="3">
    <location>
        <begin position="890"/>
        <end position="913"/>
    </location>
</feature>
<feature type="compositionally biased region" description="Polar residues" evidence="2">
    <location>
        <begin position="633"/>
        <end position="648"/>
    </location>
</feature>
<keyword evidence="6" id="KW-1185">Reference proteome</keyword>
<feature type="transmembrane region" description="Helical" evidence="3">
    <location>
        <begin position="1042"/>
        <end position="1069"/>
    </location>
</feature>
<feature type="transmembrane region" description="Helical" evidence="3">
    <location>
        <begin position="997"/>
        <end position="1022"/>
    </location>
</feature>
<gene>
    <name evidence="5" type="ORF">SLS56_005898</name>
</gene>
<feature type="region of interest" description="Disordered" evidence="2">
    <location>
        <begin position="613"/>
        <end position="668"/>
    </location>
</feature>
<proteinExistence type="predicted"/>
<evidence type="ECO:0000313" key="5">
    <source>
        <dbReference type="EMBL" id="KAL1628447.1"/>
    </source>
</evidence>
<comment type="caution">
    <text evidence="5">The sequence shown here is derived from an EMBL/GenBank/DDBJ whole genome shotgun (WGS) entry which is preliminary data.</text>
</comment>
<organism evidence="5 6">
    <name type="scientific">Neofusicoccum ribis</name>
    <dbReference type="NCBI Taxonomy" id="45134"/>
    <lineage>
        <taxon>Eukaryota</taxon>
        <taxon>Fungi</taxon>
        <taxon>Dikarya</taxon>
        <taxon>Ascomycota</taxon>
        <taxon>Pezizomycotina</taxon>
        <taxon>Dothideomycetes</taxon>
        <taxon>Dothideomycetes incertae sedis</taxon>
        <taxon>Botryosphaeriales</taxon>
        <taxon>Botryosphaeriaceae</taxon>
        <taxon>Neofusicoccum</taxon>
    </lineage>
</organism>
<feature type="transmembrane region" description="Helical" evidence="3">
    <location>
        <begin position="548"/>
        <end position="571"/>
    </location>
</feature>
<evidence type="ECO:0000256" key="1">
    <source>
        <dbReference type="ARBA" id="ARBA00004141"/>
    </source>
</evidence>
<evidence type="ECO:0000256" key="2">
    <source>
        <dbReference type="SAM" id="MobiDB-lite"/>
    </source>
</evidence>
<name>A0ABR3SS70_9PEZI</name>
<dbReference type="InterPro" id="IPR053143">
    <property type="entry name" value="Arylsulfate_ST"/>
</dbReference>
<dbReference type="InterPro" id="IPR011701">
    <property type="entry name" value="MFS"/>
</dbReference>
<dbReference type="InterPro" id="IPR036259">
    <property type="entry name" value="MFS_trans_sf"/>
</dbReference>
<keyword evidence="3" id="KW-0812">Transmembrane</keyword>
<sequence length="1235" mass="135365">MAGGGDGSTGSWEQRGERRPELHAPIIHFDVLWPDFVSPGYIFLSPYRNVDPGPYIYDNYGNLVWSGAGLMGPMVGHAPRVCDYQGEDHICFYQGEQYQGFARGHGMIMNNEYRIVKTVESGGSTAQADMHEFRVLPGGKSALMTIYQTHQYDLAPFGIERGMGWIVDSVFQEVDIETNDVVFEWRALDHVSPSFSYTMPGTTDTSGDGRSHVSPWDYFHINSIDKNADGDYLISSRHMAAVYKVSGEDGHIIWELNGANPSFHNLNLHFSSQHHARWHKENSTHTILSLFDNASNHYNTTNPWSRGMLIAINHIDRTATMVQEWLAPDAEGGVLSGSQGNMQVLEDGHVMIGWGNNPFFSEHLPTGEAVMYGKLAAPESGVVNYRVYKYEWSGTPRDAPALWTYSRTGTSVAGMVFYVSWNGATEVQSWKFYAGNDANGPWEFVGNATKSGFETRLRIETVKSYAFAEALDKHGNVLRRSAVTKTFVPSAGLMPSCDDWSCQQHPPLDEGEVIEAHPPFVANGGAGWNTGLNSKNYYTSLPKSMGSFMLSIAGPLAVGLGVVLLLALCLYKHRAMRSMSGWQRSLQQRAVDLQEALSPDGVRQRLLRQYKRSLSPSCAKPGPEAQARPQIMRSRTTSQAEPADSSTGAALRQHKAHQRHGSGVNLHNRSVSLGRLELDPDFDMDTPIEHSKPPPASWATIPHKGQLAVLACSRFVDFFQMASLQTYMVHQLKSFDPSLPDSSISHQAGVLQGSFTAAQIVTAVVWGRVADAPWCGRKRVLLVGLVGTAFSCVGVGFSQTFLQATLWRMFGGAINGTIGSARTMVAETVDKRFHSRAFLLLPLAFNVANILGPILSGLLVEPVAAYPTLFGPASLFGGADGVQWMERYPYAMPNLLCAILLLVEAVGVHYLLAETLASIRNARVPLPGPMDLLKKFVSRITSPNAHKYTLVDNSSEGLLAGMDSDAVELSPVNASEKPKMSKRPQVLPFSRIWTANVLWVLLSIAIFDFHMGAFSSLWIVYLSTDRPGPEITARFTKRSNPFIFSGGLAFEPAAIGFALAVLGIVGLFLQLSIYPWANTRFGLMRCFRYSLFLFPLAYFLAPYLSLLPSPTPAPSPATGFWVWVGISLILTLQVTARTFALPASIILLNNSSPHPSVLATIHGIGQSVSSTFRTVGPIAAGYWYGVGLEKGIVGVAWWLVAAVSSIGCVASFWVRNGTGHEILLPGEEPPENDRQ</sequence>
<dbReference type="Gene3D" id="1.20.1250.20">
    <property type="entry name" value="MFS general substrate transporter like domains"/>
    <property type="match status" value="1"/>
</dbReference>
<feature type="transmembrane region" description="Helical" evidence="3">
    <location>
        <begin position="806"/>
        <end position="825"/>
    </location>
</feature>
<accession>A0ABR3SS70</accession>
<dbReference type="InterPro" id="IPR020846">
    <property type="entry name" value="MFS_dom"/>
</dbReference>
<dbReference type="PROSITE" id="PS50850">
    <property type="entry name" value="MFS"/>
    <property type="match status" value="1"/>
</dbReference>
<reference evidence="5 6" key="1">
    <citation type="submission" date="2024-02" db="EMBL/GenBank/DDBJ databases">
        <title>De novo assembly and annotation of 12 fungi associated with fruit tree decline syndrome in Ontario, Canada.</title>
        <authorList>
            <person name="Sulman M."/>
            <person name="Ellouze W."/>
            <person name="Ilyukhin E."/>
        </authorList>
    </citation>
    <scope>NUCLEOTIDE SEQUENCE [LARGE SCALE GENOMIC DNA]</scope>
    <source>
        <strain evidence="5 6">M1-105</strain>
    </source>
</reference>
<comment type="subcellular location">
    <subcellularLocation>
        <location evidence="1">Membrane</location>
        <topology evidence="1">Multi-pass membrane protein</topology>
    </subcellularLocation>
</comment>
<feature type="transmembrane region" description="Helical" evidence="3">
    <location>
        <begin position="1120"/>
        <end position="1148"/>
    </location>
</feature>
<feature type="transmembrane region" description="Helical" evidence="3">
    <location>
        <begin position="780"/>
        <end position="800"/>
    </location>
</feature>
<dbReference type="InterPro" id="IPR039535">
    <property type="entry name" value="ASST-like"/>
</dbReference>
<dbReference type="Pfam" id="PF07690">
    <property type="entry name" value="MFS_1"/>
    <property type="match status" value="1"/>
</dbReference>